<dbReference type="Gene3D" id="1.10.260.40">
    <property type="entry name" value="lambda repressor-like DNA-binding domains"/>
    <property type="match status" value="1"/>
</dbReference>
<dbReference type="Gene3D" id="3.30.450.180">
    <property type="match status" value="1"/>
</dbReference>
<dbReference type="InterPro" id="IPR010982">
    <property type="entry name" value="Lambda_DNA-bd_dom_sf"/>
</dbReference>
<name>A0A2T0V758_9MICO</name>
<dbReference type="GO" id="GO:0003677">
    <property type="term" value="F:DNA binding"/>
    <property type="evidence" value="ECO:0007669"/>
    <property type="project" value="InterPro"/>
</dbReference>
<keyword evidence="3" id="KW-1185">Reference proteome</keyword>
<dbReference type="AlphaFoldDB" id="A0A2T0V758"/>
<feature type="domain" description="HTH cro/C1-type" evidence="1">
    <location>
        <begin position="32"/>
        <end position="79"/>
    </location>
</feature>
<gene>
    <name evidence="2" type="ORF">B0I08_10936</name>
</gene>
<protein>
    <submittedName>
        <fullName evidence="2">Helix-turn-helix protein</fullName>
    </submittedName>
</protein>
<dbReference type="RefSeq" id="WP_106214355.1">
    <property type="nucleotide sequence ID" value="NZ_PVTL01000009.1"/>
</dbReference>
<evidence type="ECO:0000259" key="1">
    <source>
        <dbReference type="PROSITE" id="PS50943"/>
    </source>
</evidence>
<dbReference type="Proteomes" id="UP000237983">
    <property type="component" value="Unassembled WGS sequence"/>
</dbReference>
<evidence type="ECO:0000313" key="3">
    <source>
        <dbReference type="Proteomes" id="UP000237983"/>
    </source>
</evidence>
<dbReference type="OrthoDB" id="3518652at2"/>
<dbReference type="EMBL" id="PVTL01000009">
    <property type="protein sequence ID" value="PRY65888.1"/>
    <property type="molecule type" value="Genomic_DNA"/>
</dbReference>
<dbReference type="Pfam" id="PF13560">
    <property type="entry name" value="HTH_31"/>
    <property type="match status" value="1"/>
</dbReference>
<organism evidence="2 3">
    <name type="scientific">Glaciihabitans tibetensis</name>
    <dbReference type="NCBI Taxonomy" id="1266600"/>
    <lineage>
        <taxon>Bacteria</taxon>
        <taxon>Bacillati</taxon>
        <taxon>Actinomycetota</taxon>
        <taxon>Actinomycetes</taxon>
        <taxon>Micrococcales</taxon>
        <taxon>Microbacteriaceae</taxon>
        <taxon>Glaciihabitans</taxon>
    </lineage>
</organism>
<sequence length="265" mass="29041">MRNEFSQTLRAWRERLTPENAGLARTSTRTPGLRREEVAVTAGVSVNYLTRLEQGRAVTPSPSVVAALARALHLDAAETAHLHQLAGNAAPLPLAASRQLTPAVQRILDRLDDVPVIVVDATWTILAANEMAEAFFSAELVGENAVRRQFLGPFWAEREQADEERYERDLVGDLHATLARHPSDESLTALISELRARSERFASLWAERPAGFAPTTRKTFHHPTAGRITVDCDVLETPGSDVRLVIWTAASDTSDADALKTLAAH</sequence>
<evidence type="ECO:0000313" key="2">
    <source>
        <dbReference type="EMBL" id="PRY65888.1"/>
    </source>
</evidence>
<proteinExistence type="predicted"/>
<dbReference type="Pfam" id="PF17765">
    <property type="entry name" value="MLTR_LBD"/>
    <property type="match status" value="1"/>
</dbReference>
<dbReference type="PROSITE" id="PS50943">
    <property type="entry name" value="HTH_CROC1"/>
    <property type="match status" value="1"/>
</dbReference>
<dbReference type="SUPFAM" id="SSF47413">
    <property type="entry name" value="lambda repressor-like DNA-binding domains"/>
    <property type="match status" value="1"/>
</dbReference>
<dbReference type="PANTHER" id="PTHR35010">
    <property type="entry name" value="BLL4672 PROTEIN-RELATED"/>
    <property type="match status" value="1"/>
</dbReference>
<reference evidence="2 3" key="1">
    <citation type="submission" date="2018-03" db="EMBL/GenBank/DDBJ databases">
        <title>Genomic Encyclopedia of Type Strains, Phase III (KMG-III): the genomes of soil and plant-associated and newly described type strains.</title>
        <authorList>
            <person name="Whitman W."/>
        </authorList>
    </citation>
    <scope>NUCLEOTIDE SEQUENCE [LARGE SCALE GENOMIC DNA]</scope>
    <source>
        <strain evidence="2 3">CGMCC 1.12484</strain>
    </source>
</reference>
<dbReference type="CDD" id="cd00093">
    <property type="entry name" value="HTH_XRE"/>
    <property type="match status" value="1"/>
</dbReference>
<dbReference type="InterPro" id="IPR041413">
    <property type="entry name" value="MLTR_LBD"/>
</dbReference>
<dbReference type="InterPro" id="IPR001387">
    <property type="entry name" value="Cro/C1-type_HTH"/>
</dbReference>
<comment type="caution">
    <text evidence="2">The sequence shown here is derived from an EMBL/GenBank/DDBJ whole genome shotgun (WGS) entry which is preliminary data.</text>
</comment>
<dbReference type="SMART" id="SM00530">
    <property type="entry name" value="HTH_XRE"/>
    <property type="match status" value="1"/>
</dbReference>
<dbReference type="PANTHER" id="PTHR35010:SF2">
    <property type="entry name" value="BLL4672 PROTEIN"/>
    <property type="match status" value="1"/>
</dbReference>
<accession>A0A2T0V758</accession>